<dbReference type="PANTHER" id="PTHR11629:SF63">
    <property type="entry name" value="V-TYPE PROTON ATPASE SUBUNIT A"/>
    <property type="match status" value="1"/>
</dbReference>
<dbReference type="EMBL" id="CP109134">
    <property type="protein sequence ID" value="WSD04964.1"/>
    <property type="molecule type" value="Genomic_DNA"/>
</dbReference>
<feature type="transmembrane region" description="Helical" evidence="8">
    <location>
        <begin position="263"/>
        <end position="284"/>
    </location>
</feature>
<protein>
    <submittedName>
        <fullName evidence="9">ATPase</fullName>
    </submittedName>
</protein>
<evidence type="ECO:0000256" key="6">
    <source>
        <dbReference type="ARBA" id="ARBA00023065"/>
    </source>
</evidence>
<evidence type="ECO:0000256" key="3">
    <source>
        <dbReference type="ARBA" id="ARBA00022448"/>
    </source>
</evidence>
<comment type="similarity">
    <text evidence="2">Belongs to the V-ATPase 116 kDa subunit family.</text>
</comment>
<keyword evidence="3" id="KW-0813">Transport</keyword>
<dbReference type="RefSeq" id="WP_326751249.1">
    <property type="nucleotide sequence ID" value="NZ_CP109134.1"/>
</dbReference>
<evidence type="ECO:0000256" key="4">
    <source>
        <dbReference type="ARBA" id="ARBA00022692"/>
    </source>
</evidence>
<feature type="transmembrane region" description="Helical" evidence="8">
    <location>
        <begin position="181"/>
        <end position="209"/>
    </location>
</feature>
<reference evidence="9 10" key="1">
    <citation type="submission" date="2022-10" db="EMBL/GenBank/DDBJ databases">
        <title>The complete genomes of actinobacterial strains from the NBC collection.</title>
        <authorList>
            <person name="Joergensen T.S."/>
            <person name="Alvarez Arevalo M."/>
            <person name="Sterndorff E.B."/>
            <person name="Faurdal D."/>
            <person name="Vuksanovic O."/>
            <person name="Mourched A.-S."/>
            <person name="Charusanti P."/>
            <person name="Shaw S."/>
            <person name="Blin K."/>
            <person name="Weber T."/>
        </authorList>
    </citation>
    <scope>NUCLEOTIDE SEQUENCE [LARGE SCALE GENOMIC DNA]</scope>
    <source>
        <strain evidence="9 10">NBC 01753</strain>
    </source>
</reference>
<dbReference type="PANTHER" id="PTHR11629">
    <property type="entry name" value="VACUOLAR PROTON ATPASES"/>
    <property type="match status" value="1"/>
</dbReference>
<feature type="transmembrane region" description="Helical" evidence="8">
    <location>
        <begin position="221"/>
        <end position="243"/>
    </location>
</feature>
<accession>A0ABZ1GFQ4</accession>
<dbReference type="Pfam" id="PF01496">
    <property type="entry name" value="V_ATPase_I"/>
    <property type="match status" value="1"/>
</dbReference>
<comment type="subcellular location">
    <subcellularLocation>
        <location evidence="1">Membrane</location>
        <topology evidence="1">Multi-pass membrane protein</topology>
    </subcellularLocation>
</comment>
<name>A0ABZ1GFQ4_9ACTN</name>
<dbReference type="InterPro" id="IPR002490">
    <property type="entry name" value="V-ATPase_116kDa_su"/>
</dbReference>
<proteinExistence type="inferred from homology"/>
<feature type="transmembrane region" description="Helical" evidence="8">
    <location>
        <begin position="325"/>
        <end position="353"/>
    </location>
</feature>
<evidence type="ECO:0000256" key="5">
    <source>
        <dbReference type="ARBA" id="ARBA00022989"/>
    </source>
</evidence>
<feature type="transmembrane region" description="Helical" evidence="8">
    <location>
        <begin position="365"/>
        <end position="385"/>
    </location>
</feature>
<gene>
    <name evidence="9" type="ORF">OIE73_03785</name>
</gene>
<keyword evidence="7 8" id="KW-0472">Membrane</keyword>
<dbReference type="Proteomes" id="UP001335325">
    <property type="component" value="Chromosome"/>
</dbReference>
<evidence type="ECO:0000313" key="9">
    <source>
        <dbReference type="EMBL" id="WSD04964.1"/>
    </source>
</evidence>
<keyword evidence="10" id="KW-1185">Reference proteome</keyword>
<evidence type="ECO:0000256" key="8">
    <source>
        <dbReference type="SAM" id="Phobius"/>
    </source>
</evidence>
<feature type="transmembrane region" description="Helical" evidence="8">
    <location>
        <begin position="405"/>
        <end position="429"/>
    </location>
</feature>
<evidence type="ECO:0000256" key="2">
    <source>
        <dbReference type="ARBA" id="ARBA00009904"/>
    </source>
</evidence>
<keyword evidence="6" id="KW-0406">Ion transport</keyword>
<evidence type="ECO:0000256" key="7">
    <source>
        <dbReference type="ARBA" id="ARBA00023136"/>
    </source>
</evidence>
<evidence type="ECO:0000256" key="1">
    <source>
        <dbReference type="ARBA" id="ARBA00004141"/>
    </source>
</evidence>
<dbReference type="GeneID" id="91541661"/>
<organism evidence="9 10">
    <name type="scientific">Streptomyces hirsutus</name>
    <dbReference type="NCBI Taxonomy" id="35620"/>
    <lineage>
        <taxon>Bacteria</taxon>
        <taxon>Bacillati</taxon>
        <taxon>Actinomycetota</taxon>
        <taxon>Actinomycetes</taxon>
        <taxon>Kitasatosporales</taxon>
        <taxon>Streptomycetaceae</taxon>
        <taxon>Streptomyces</taxon>
    </lineage>
</organism>
<sequence length="468" mass="48409">MSWSEAVRPVRMQRVAIVAPYETLRETLVRIAEAGNVEIDRIEDPAHATPGPAARRLQRLRTEPPYALLCVAPPDLDDLERAGRTDLLAGEAQLEERIGSAVRRGAVAALAGWCPAAEVRATAARLADVGGVLVPMRTPGGTDPPTLLRDTGAVRGSFSPLVRTYGTVPYADIDPTMPAGIVYVVMFGVMFGDAGHGALLLLTALLLYLGRPRRLAPLRRLWPFVAGAGLTSTAAGVAYGELFGPTGVLPVLWLDPLEQPMRLLAAAVGLGVALLALAYGAGIVNRWREGGPANALCAASGVAGAVLFLGFAVLAGGVLAGRTGLALGGAVLAFAGLALAGSGLFTASAGGVGGAVQTGVQLFDVVVRIGSNVVSFARLAAFGLTHAALGEIVWRGTTGLAGKGAVALLGAVVVFTVGNALAFALEALVAGVQALRLEFYELFSRVFETQGRPFRPWHVPVQHMEVAS</sequence>
<feature type="transmembrane region" description="Helical" evidence="8">
    <location>
        <begin position="296"/>
        <end position="319"/>
    </location>
</feature>
<keyword evidence="5 8" id="KW-1133">Transmembrane helix</keyword>
<evidence type="ECO:0000313" key="10">
    <source>
        <dbReference type="Proteomes" id="UP001335325"/>
    </source>
</evidence>
<keyword evidence="4 8" id="KW-0812">Transmembrane</keyword>